<name>A0ACC1R3H9_9HYPO</name>
<evidence type="ECO:0000313" key="2">
    <source>
        <dbReference type="Proteomes" id="UP001148737"/>
    </source>
</evidence>
<comment type="caution">
    <text evidence="1">The sequence shown here is derived from an EMBL/GenBank/DDBJ whole genome shotgun (WGS) entry which is preliminary data.</text>
</comment>
<organism evidence="1 2">
    <name type="scientific">Lecanicillium saksenae</name>
    <dbReference type="NCBI Taxonomy" id="468837"/>
    <lineage>
        <taxon>Eukaryota</taxon>
        <taxon>Fungi</taxon>
        <taxon>Dikarya</taxon>
        <taxon>Ascomycota</taxon>
        <taxon>Pezizomycotina</taxon>
        <taxon>Sordariomycetes</taxon>
        <taxon>Hypocreomycetidae</taxon>
        <taxon>Hypocreales</taxon>
        <taxon>Cordycipitaceae</taxon>
        <taxon>Lecanicillium</taxon>
    </lineage>
</organism>
<gene>
    <name evidence="1" type="ORF">NLG97_g2948</name>
</gene>
<proteinExistence type="predicted"/>
<dbReference type="EMBL" id="JANAKD010000225">
    <property type="protein sequence ID" value="KAJ3496047.1"/>
    <property type="molecule type" value="Genomic_DNA"/>
</dbReference>
<accession>A0ACC1R3H9</accession>
<dbReference type="Proteomes" id="UP001148737">
    <property type="component" value="Unassembled WGS sequence"/>
</dbReference>
<protein>
    <submittedName>
        <fullName evidence="1">Uncharacterized protein</fullName>
    </submittedName>
</protein>
<reference evidence="1" key="1">
    <citation type="submission" date="2022-07" db="EMBL/GenBank/DDBJ databases">
        <title>Genome Sequence of Lecanicillium saksenae.</title>
        <authorList>
            <person name="Buettner E."/>
        </authorList>
    </citation>
    <scope>NUCLEOTIDE SEQUENCE</scope>
    <source>
        <strain evidence="1">VT-O1</strain>
    </source>
</reference>
<keyword evidence="2" id="KW-1185">Reference proteome</keyword>
<sequence>MIQPSPEELKAAFQKIEASSPLAASDDSRQSETIYDIVKSLPEASTYHRLLEQHPNLIELLADASNGEYTLFLPVDAAWEREPGLAERVADTPEAGVLSMHISESFINEAYLRSMTNVPTIYAPNTCNGPQTFSVRLTERGQEIGKSGRFTQPSIRASNGIIHSIDEVIHPPHSLLTALRDRSNYSILLRAMRESGFEDDLAANSGKGGTLFAPSNQAFASLGPDALHFLTEEDGGKTYLRALLKLHFCPGSTFYTNFLWPQNTGGPRRTSADKDRILKGKIKMELPSSLTTGGEPMNLAISITRYMSLITMAVTSAPVVEQDIGGNDYVAQGINDVLLPGGVVGKGSQDVISTIRNAFGPFI</sequence>
<evidence type="ECO:0000313" key="1">
    <source>
        <dbReference type="EMBL" id="KAJ3496047.1"/>
    </source>
</evidence>